<feature type="chain" id="PRO_5002697692" evidence="1">
    <location>
        <begin position="21"/>
        <end position="226"/>
    </location>
</feature>
<keyword evidence="1" id="KW-0732">Signal</keyword>
<accession>A6GD87</accession>
<gene>
    <name evidence="2" type="ORF">PPSIR1_26918</name>
</gene>
<evidence type="ECO:0000313" key="2">
    <source>
        <dbReference type="EMBL" id="EDM76162.1"/>
    </source>
</evidence>
<dbReference type="RefSeq" id="WP_006974678.1">
    <property type="nucleotide sequence ID" value="NZ_ABCS01000071.1"/>
</dbReference>
<dbReference type="AlphaFoldDB" id="A6GD87"/>
<dbReference type="STRING" id="391625.PPSIR1_26918"/>
<dbReference type="Proteomes" id="UP000005801">
    <property type="component" value="Unassembled WGS sequence"/>
</dbReference>
<evidence type="ECO:0000256" key="1">
    <source>
        <dbReference type="SAM" id="SignalP"/>
    </source>
</evidence>
<feature type="signal peptide" evidence="1">
    <location>
        <begin position="1"/>
        <end position="20"/>
    </location>
</feature>
<name>A6GD87_9BACT</name>
<proteinExistence type="predicted"/>
<keyword evidence="3" id="KW-1185">Reference proteome</keyword>
<comment type="caution">
    <text evidence="2">The sequence shown here is derived from an EMBL/GenBank/DDBJ whole genome shotgun (WGS) entry which is preliminary data.</text>
</comment>
<dbReference type="EMBL" id="ABCS01000071">
    <property type="protein sequence ID" value="EDM76162.1"/>
    <property type="molecule type" value="Genomic_DNA"/>
</dbReference>
<evidence type="ECO:0000313" key="3">
    <source>
        <dbReference type="Proteomes" id="UP000005801"/>
    </source>
</evidence>
<protein>
    <submittedName>
        <fullName evidence="2">Uncharacterized protein</fullName>
    </submittedName>
</protein>
<reference evidence="2 3" key="1">
    <citation type="submission" date="2007-06" db="EMBL/GenBank/DDBJ databases">
        <authorList>
            <person name="Shimkets L."/>
            <person name="Ferriera S."/>
            <person name="Johnson J."/>
            <person name="Kravitz S."/>
            <person name="Beeson K."/>
            <person name="Sutton G."/>
            <person name="Rogers Y.-H."/>
            <person name="Friedman R."/>
            <person name="Frazier M."/>
            <person name="Venter J.C."/>
        </authorList>
    </citation>
    <scope>NUCLEOTIDE SEQUENCE [LARGE SCALE GENOMIC DNA]</scope>
    <source>
        <strain evidence="2 3">SIR-1</strain>
    </source>
</reference>
<sequence>MHTKVSISLALASLCLGCRAEATTSPTPAEHGPPAVAPIEVSAAELAEAKPERSSSELTLEDLAEARRMAGHASMEEIAAENARMFERGAREYIKTRMPEYRRLLADLRALVTEVEQAAPSWRARQELTRFEQAYGAKVDAFIADYERLTARGVEGGETQAKLGAVVREWEELNGALEPGIAAEPEFAEAIQGIRDGLDAVELALDGIDGDGSLVVDPDYVPPPSP</sequence>
<organism evidence="2 3">
    <name type="scientific">Plesiocystis pacifica SIR-1</name>
    <dbReference type="NCBI Taxonomy" id="391625"/>
    <lineage>
        <taxon>Bacteria</taxon>
        <taxon>Pseudomonadati</taxon>
        <taxon>Myxococcota</taxon>
        <taxon>Polyangia</taxon>
        <taxon>Nannocystales</taxon>
        <taxon>Nannocystaceae</taxon>
        <taxon>Plesiocystis</taxon>
    </lineage>
</organism>